<evidence type="ECO:0000256" key="5">
    <source>
        <dbReference type="ARBA" id="ARBA00022860"/>
    </source>
</evidence>
<feature type="domain" description="Myosin motor" evidence="17">
    <location>
        <begin position="1439"/>
        <end position="2110"/>
    </location>
</feature>
<keyword evidence="10" id="KW-0862">Zinc</keyword>
<dbReference type="SUPFAM" id="SSF52540">
    <property type="entry name" value="P-loop containing nucleoside triphosphate hydrolases"/>
    <property type="match status" value="2"/>
</dbReference>
<evidence type="ECO:0000256" key="6">
    <source>
        <dbReference type="ARBA" id="ARBA00023054"/>
    </source>
</evidence>
<dbReference type="FunFam" id="1.10.10.820:FF:000001">
    <property type="entry name" value="Myosin heavy chain"/>
    <property type="match status" value="1"/>
</dbReference>
<dbReference type="PROSITE" id="PS51126">
    <property type="entry name" value="DILUTE"/>
    <property type="match status" value="1"/>
</dbReference>
<evidence type="ECO:0000256" key="9">
    <source>
        <dbReference type="ARBA" id="ARBA00023203"/>
    </source>
</evidence>
<dbReference type="PANTHER" id="PTHR13140:SF792">
    <property type="entry name" value="MYOSIN-9"/>
    <property type="match status" value="1"/>
</dbReference>
<dbReference type="Pfam" id="PF00063">
    <property type="entry name" value="Myosin_head"/>
    <property type="match status" value="1"/>
</dbReference>
<keyword evidence="20" id="KW-1185">Reference proteome</keyword>
<dbReference type="CDD" id="cd15475">
    <property type="entry name" value="MyosinXI_CBD"/>
    <property type="match status" value="1"/>
</dbReference>
<dbReference type="Gene3D" id="3.30.420.10">
    <property type="entry name" value="Ribonuclease H-like superfamily/Ribonuclease H"/>
    <property type="match status" value="1"/>
</dbReference>
<evidence type="ECO:0000256" key="12">
    <source>
        <dbReference type="SAM" id="Coils"/>
    </source>
</evidence>
<dbReference type="SUPFAM" id="SSF56672">
    <property type="entry name" value="DNA/RNA polymerases"/>
    <property type="match status" value="1"/>
</dbReference>
<dbReference type="PROSITE" id="PS50994">
    <property type="entry name" value="INTEGRASE"/>
    <property type="match status" value="1"/>
</dbReference>
<dbReference type="GO" id="GO:0015074">
    <property type="term" value="P:DNA integration"/>
    <property type="evidence" value="ECO:0007669"/>
    <property type="project" value="InterPro"/>
</dbReference>
<dbReference type="Gene3D" id="1.10.10.820">
    <property type="match status" value="1"/>
</dbReference>
<feature type="compositionally biased region" description="Polar residues" evidence="13">
    <location>
        <begin position="2435"/>
        <end position="2451"/>
    </location>
</feature>
<dbReference type="GO" id="GO:0005524">
    <property type="term" value="F:ATP binding"/>
    <property type="evidence" value="ECO:0007669"/>
    <property type="project" value="UniProtKB-UniRule"/>
</dbReference>
<evidence type="ECO:0000313" key="19">
    <source>
        <dbReference type="EMBL" id="KAC9741845.1"/>
    </source>
</evidence>
<feature type="compositionally biased region" description="Acidic residues" evidence="13">
    <location>
        <begin position="53"/>
        <end position="68"/>
    </location>
</feature>
<dbReference type="PANTHER" id="PTHR13140">
    <property type="entry name" value="MYOSIN"/>
    <property type="match status" value="1"/>
</dbReference>
<dbReference type="GO" id="GO:0008270">
    <property type="term" value="F:zinc ion binding"/>
    <property type="evidence" value="ECO:0007669"/>
    <property type="project" value="UniProtKB-KW"/>
</dbReference>
<dbReference type="GO" id="GO:0003676">
    <property type="term" value="F:nucleic acid binding"/>
    <property type="evidence" value="ECO:0007669"/>
    <property type="project" value="InterPro"/>
</dbReference>
<keyword evidence="2" id="KW-0677">Repeat</keyword>
<dbReference type="InterPro" id="IPR002710">
    <property type="entry name" value="Dilute_dom"/>
</dbReference>
<gene>
    <name evidence="19" type="ORF">E3N88_45314</name>
</gene>
<dbReference type="Pfam" id="PF07727">
    <property type="entry name" value="RVT_2"/>
    <property type="match status" value="1"/>
</dbReference>
<dbReference type="PROSITE" id="PS51844">
    <property type="entry name" value="SH3_LIKE"/>
    <property type="match status" value="1"/>
</dbReference>
<keyword evidence="6 12" id="KW-0175">Coiled coil</keyword>
<dbReference type="SUPFAM" id="SSF53098">
    <property type="entry name" value="Ribonuclease H-like"/>
    <property type="match status" value="1"/>
</dbReference>
<evidence type="ECO:0000259" key="15">
    <source>
        <dbReference type="PROSITE" id="PS50994"/>
    </source>
</evidence>
<dbReference type="Gene3D" id="1.20.5.190">
    <property type="match status" value="2"/>
</dbReference>
<dbReference type="FunFam" id="1.20.58.530:FF:000002">
    <property type="entry name" value="Class V myosin"/>
    <property type="match status" value="1"/>
</dbReference>
<name>A0A5N6L9J7_9ASTR</name>
<evidence type="ECO:0000259" key="18">
    <source>
        <dbReference type="PROSITE" id="PS51844"/>
    </source>
</evidence>
<feature type="domain" description="Dilute" evidence="16">
    <location>
        <begin position="2515"/>
        <end position="2828"/>
    </location>
</feature>
<feature type="binding site" evidence="11">
    <location>
        <begin position="1533"/>
        <end position="1540"/>
    </location>
    <ligand>
        <name>ATP</name>
        <dbReference type="ChEBI" id="CHEBI:30616"/>
    </ligand>
</feature>
<dbReference type="FunFam" id="1.20.120.720:FF:000011">
    <property type="entry name" value="Myosin 2"/>
    <property type="match status" value="1"/>
</dbReference>
<dbReference type="Gene3D" id="1.20.58.530">
    <property type="match status" value="1"/>
</dbReference>
<feature type="region of interest" description="Disordered" evidence="13">
    <location>
        <begin position="874"/>
        <end position="911"/>
    </location>
</feature>
<dbReference type="Proteomes" id="UP000326396">
    <property type="component" value="Unassembled WGS sequence"/>
</dbReference>
<dbReference type="GO" id="GO:0005737">
    <property type="term" value="C:cytoplasm"/>
    <property type="evidence" value="ECO:0007669"/>
    <property type="project" value="TreeGrafter"/>
</dbReference>
<dbReference type="EMBL" id="SZYD01002275">
    <property type="protein sequence ID" value="KAC9741845.1"/>
    <property type="molecule type" value="Genomic_DNA"/>
</dbReference>
<evidence type="ECO:0000256" key="4">
    <source>
        <dbReference type="ARBA" id="ARBA00022840"/>
    </source>
</evidence>
<comment type="caution">
    <text evidence="19">The sequence shown here is derived from an EMBL/GenBank/DDBJ whole genome shotgun (WGS) entry which is preliminary data.</text>
</comment>
<evidence type="ECO:0000256" key="7">
    <source>
        <dbReference type="ARBA" id="ARBA00023123"/>
    </source>
</evidence>
<keyword evidence="10" id="KW-0863">Zinc-finger</keyword>
<keyword evidence="5" id="KW-0112">Calmodulin-binding</keyword>
<feature type="domain" description="Integrase catalytic" evidence="15">
    <location>
        <begin position="648"/>
        <end position="814"/>
    </location>
</feature>
<dbReference type="PROSITE" id="PS51456">
    <property type="entry name" value="MYOSIN_MOTOR"/>
    <property type="match status" value="1"/>
</dbReference>
<feature type="region of interest" description="Disordered" evidence="13">
    <location>
        <begin position="415"/>
        <end position="438"/>
    </location>
</feature>
<dbReference type="InterPro" id="IPR037975">
    <property type="entry name" value="MyosinXI_CBD"/>
</dbReference>
<feature type="region of interest" description="Disordered" evidence="13">
    <location>
        <begin position="2435"/>
        <end position="2462"/>
    </location>
</feature>
<dbReference type="Gene3D" id="1.20.120.720">
    <property type="entry name" value="Myosin VI head, motor domain, U50 subdomain"/>
    <property type="match status" value="1"/>
</dbReference>
<dbReference type="InterPro" id="IPR004009">
    <property type="entry name" value="SH3_Myosin"/>
</dbReference>
<feature type="region of interest" description="Disordered" evidence="13">
    <location>
        <begin position="41"/>
        <end position="68"/>
    </location>
</feature>
<dbReference type="GO" id="GO:0030048">
    <property type="term" value="P:actin filament-based movement"/>
    <property type="evidence" value="ECO:0007669"/>
    <property type="project" value="UniProtKB-ARBA"/>
</dbReference>
<dbReference type="InterPro" id="IPR025724">
    <property type="entry name" value="GAG-pre-integrase_dom"/>
</dbReference>
<dbReference type="GO" id="GO:0000146">
    <property type="term" value="F:microfilament motor activity"/>
    <property type="evidence" value="ECO:0007669"/>
    <property type="project" value="TreeGrafter"/>
</dbReference>
<feature type="region of interest" description="Disordered" evidence="13">
    <location>
        <begin position="285"/>
        <end position="306"/>
    </location>
</feature>
<sequence length="2892" mass="325972">MKVKIGISDLILNRGEDQACVAGIQKMDDQLEESTVERAQIKIEETSGSESESLTDSDTQSESDADVEESPIQFALMVNSSATPAATSQSDQVSDDCSSSVSNCFNCVDLKSKVLSYQNHNAALISDLNQCIDANKVLKANEKDFQAKIELLNRQLHEAEIAVLNKQDAITSYLNTINEVKKKLAMVECDYETLGQKLKSYESASYIIEHMISKEADHKGKGTMSYQRCPPPILNSFVNSPNDKDVKDFQVITPLVIDPIGMITDEGSSLSKESLVDGLVEDWVSDSEDESDDSSDYGTAQNPLPVIKKGDPISSSKIYQALGFVKASKENEACVLNKFDNLVPNGKKGLGFNQNMPKTNVFKPKRQSFSELKHFHRKGEPVCFECGAPGHFVRSCPQLIRPKVAPPRKQNQNFVKPVRSESKSFLTKPKQPNQVKSVDKGKGKLMNLNVLKPVNVDQSKSSSIYLKNSFSKNAVWKVKSETTVPPTSDKTVSDGEGILSNGQVSFDKVRYVKQLENNLLSVSQICDKNYKVLFDDSKCYILKQGVVIPEEWILMSAPRKQDLYVLNMATASTTSSTASCFMSKATEKDSILWHKRMGHLSLRKMNHLVHNNLVEGVSLKNFKLSDVCVSCKKGKQVKQSHKPKKYHSITVPLELLHMDLFGPVNRKSIAGDQYCLVITDEYSRYSWVFFLKEKSETFDCIQVLVTKLESLYKLKIRILRTDNGTEFKNHNMENFCNERGIVQQFSAPYVPQMNGVAERKNRTLIEAARTMLADSSLPVQFWNEAVANACYTLNRVLIVKRHGKTCFELLHNRKPNLKYLEPFGAPCTMLKKHEQGKFNEKEWYHVDVQKYSMPPPGKGPDWMFNYSDLTKATSSISTPTAQTHDDSSDTDDNSAPPDAPEPAIDNLVPGLEDLNLNNLDPHVEVPAHPVGRINRIHPQENIIGSPLDGVKTRNQLSSGGLADILDFADVNFCAHSCFISQVEPRTVTEALREESWVDAMQEELLQFKKLGVWQLVDKPKGVKVIGTRWVLRCKKDDHGIIVRNKARLVVQGFRQVEGLDYNEVFAPVARLEAIRIFLAYASFKKFKVYQMDVKSAFLHGVINETVYVSQPPGFEDPLHRDQVYKLDKALYGLHQAPRAWYETLSTHLLNNGFRRGVIDCTLFIREKDGDLLLVQVYVDDIIFGSTNDGLCKEFEKVMKEKFEMSSMGEMKFFLGLQVDQSEAGIFIHQTKYVGDILSRFSMSDAKPAGTPLAVNHGITPDEKGELIDATLYRGMIGSLMYLTASRPDIMFATCLCARYQSKPRVSHLIAVKRIMRYLKGTPDLGLWYPNDDNFELTAYSDSDYGGCKRDFKKSSLCLDGTTVSDNALAKGSASSEGFSTAVNIIVGSHVWVEDTAQAWIEGLVTKIKEKEVEVQIGDGKTVAANLSKVYPKDMEAPAGGVDDMTKLSYLHEPGVLQNLRTRYELNEIYTYTGNILIAINPFQKLPHLYDTHMMQQYKGTPFGELSPHVFAIADTSYRAMVNEGKSNSILVSGESGAGKTETTKMLMRFLAYLGGRKATEGRTVEQQVLESNPVLEAFGNAKTVRNNNSSRFGKFVEIQFDKHGRISGAAIRTYLLERSRVCQVNDPERNYHCFYLLCAAPPEEIEKYKLGSPQSFHYLNQSKCFELVGVNDGLEYLATRRAMDIVGISKKEQEAIFRVTAAILHLGNIAFAKGKEVDSSVLKDDQAEFHLKMAAELLMCDPIALQDALCKRVMITPEEVIKRSLDPLSASFSRDGLAKTIYCRLFDWLVNKINVSIGQDATSKSLIGVLDIYGFESFTNNSFEQFCINFTNEKLQQHFNQHVFKGEQEEYKKEAIDWSYIEFVDNQDVLDLLEKKPGGIIALLDEACMFPKSTHETFSNKLYQTFKNHKRFIKPKLSRTDFTIAHYAGEVQYQSDQFLDKNKDYVVPEHQDLLSISKCSFVAGLFPPVAEESSKSSKFSSIGSRFKLQLQQLMETLNATEPHYVRCVKPNNKLKPAIFENINIMQQLRCGGVLEAIRISCAGYPTRRAFFEFINRFGILAPETLAGSNFDEKTVCAKILEKMGLSGFQIGKTKVFLRAGQMAELDARRAEVLGSAAAIIQRRIRTHIAHKQATTLRKASICLQCVCRGRNACKKFEELKRIAAAIKIEKHVRKWRAWVAYTRLWASVLAVQTCLRAIEARKRFRHRKETKAAINIQTEWRCHKNSAYYKKLKRGSIVTQCRWRGIIAKRELKSLKKAALETGALKEAKDKLEKQLEELTWRLQLEKRLRTDLEEAKAQDLIKFQNSLEAMQKKLDEANAMAVKEREAARKAIDEAPAVVEEKEIVIEDTKKIETLNEQIDDLKAKWQSEKKRADELEECCEERRKKLEETVKKGVQLQESMSRLEEKLNNLESENKVFRQQAVSMAPNKFLSGRSKSIIQDPRSPSASQRDLSELDDKPQKSLDVKQIENQELLLKCIAQHLGFAGNRPIAACIIYKCLLQWRSFEVEKTSVFDRIIQTIGNAVEKRQYNNDVLAYWLSNASTLLLLLQCTLKASGSASGNGPQRRRSSAALFGRMTSSLQGTPHMVELSFANGSLSNGVEGFTKVEAKYPALLFKQQLTAYVEKIYGMIRDNLKKEISPLLGMCIQAPRISRASLVKGSSRSASSTAQQTVIAHWQGIVKGLGSFLNILKTNHVPPFLVRKVFTQIFSFVNVQLFNSLLLRRECCSFSNGEYVKAGLAEMEHWCYNATDEYAGSAWDELKHIRQAIAFLVIHQKPKKTLNEISRDLCPILSIQQLYRISTMYWDDKYGTQSVSADVISSMRVLINEESNVASNSFLLDDDSSIPFSVDDISKSMDQIQISDIEPPPLIRENSGFSFLLPRVEKNVCTEEV</sequence>
<dbReference type="InterPro" id="IPR012337">
    <property type="entry name" value="RNaseH-like_sf"/>
</dbReference>
<dbReference type="GO" id="GO:0016459">
    <property type="term" value="C:myosin complex"/>
    <property type="evidence" value="ECO:0007669"/>
    <property type="project" value="UniProtKB-KW"/>
</dbReference>
<dbReference type="OrthoDB" id="1934939at2759"/>
<dbReference type="InterPro" id="IPR001584">
    <property type="entry name" value="Integrase_cat-core"/>
</dbReference>
<feature type="coiled-coil region" evidence="12">
    <location>
        <begin position="135"/>
        <end position="169"/>
    </location>
</feature>
<dbReference type="InterPro" id="IPR036397">
    <property type="entry name" value="RNaseH_sf"/>
</dbReference>
<dbReference type="InterPro" id="IPR001609">
    <property type="entry name" value="Myosin_head_motor_dom-like"/>
</dbReference>
<dbReference type="PROSITE" id="PS50158">
    <property type="entry name" value="ZF_CCHC"/>
    <property type="match status" value="1"/>
</dbReference>
<dbReference type="InterPro" id="IPR043502">
    <property type="entry name" value="DNA/RNA_pol_sf"/>
</dbReference>
<reference evidence="19 20" key="1">
    <citation type="submission" date="2019-05" db="EMBL/GenBank/DDBJ databases">
        <title>Mikania micrantha, genome provides insights into the molecular mechanism of rapid growth.</title>
        <authorList>
            <person name="Liu B."/>
        </authorList>
    </citation>
    <scope>NUCLEOTIDE SEQUENCE [LARGE SCALE GENOMIC DNA]</scope>
    <source>
        <strain evidence="19">NLD-2019</strain>
        <tissue evidence="19">Leaf</tissue>
    </source>
</reference>
<dbReference type="GO" id="GO:0005516">
    <property type="term" value="F:calmodulin binding"/>
    <property type="evidence" value="ECO:0007669"/>
    <property type="project" value="UniProtKB-KW"/>
</dbReference>
<dbReference type="PROSITE" id="PS50096">
    <property type="entry name" value="IQ"/>
    <property type="match status" value="3"/>
</dbReference>
<evidence type="ECO:0000259" key="17">
    <source>
        <dbReference type="PROSITE" id="PS51456"/>
    </source>
</evidence>
<dbReference type="GO" id="GO:0051015">
    <property type="term" value="F:actin filament binding"/>
    <property type="evidence" value="ECO:0007669"/>
    <property type="project" value="TreeGrafter"/>
</dbReference>
<dbReference type="SMART" id="SM00343">
    <property type="entry name" value="ZnF_C2HC"/>
    <property type="match status" value="1"/>
</dbReference>
<proteinExistence type="inferred from homology"/>
<dbReference type="Pfam" id="PF13976">
    <property type="entry name" value="gag_pre-integrs"/>
    <property type="match status" value="1"/>
</dbReference>
<evidence type="ECO:0000256" key="2">
    <source>
        <dbReference type="ARBA" id="ARBA00022737"/>
    </source>
</evidence>
<dbReference type="InterPro" id="IPR036961">
    <property type="entry name" value="Kinesin_motor_dom_sf"/>
</dbReference>
<dbReference type="InterPro" id="IPR027417">
    <property type="entry name" value="P-loop_NTPase"/>
</dbReference>
<feature type="coiled-coil region" evidence="12">
    <location>
        <begin position="2255"/>
        <end position="2422"/>
    </location>
</feature>
<evidence type="ECO:0000256" key="13">
    <source>
        <dbReference type="SAM" id="MobiDB-lite"/>
    </source>
</evidence>
<comment type="similarity">
    <text evidence="1">Belongs to the TRAFAC class myosin-kinesin ATPase superfamily. Myosin family. Plant myosin class XI subfamily.</text>
</comment>
<dbReference type="Pfam" id="PF00098">
    <property type="entry name" value="zf-CCHC"/>
    <property type="match status" value="1"/>
</dbReference>
<dbReference type="SMART" id="SM00015">
    <property type="entry name" value="IQ"/>
    <property type="match status" value="5"/>
</dbReference>
<dbReference type="GO" id="GO:0016020">
    <property type="term" value="C:membrane"/>
    <property type="evidence" value="ECO:0007669"/>
    <property type="project" value="TreeGrafter"/>
</dbReference>
<evidence type="ECO:0000256" key="10">
    <source>
        <dbReference type="PROSITE-ProRule" id="PRU00047"/>
    </source>
</evidence>
<dbReference type="Gene3D" id="3.40.850.10">
    <property type="entry name" value="Kinesin motor domain"/>
    <property type="match status" value="1"/>
</dbReference>
<accession>A0A5N6L9J7</accession>
<feature type="domain" description="CCHC-type" evidence="14">
    <location>
        <begin position="383"/>
        <end position="398"/>
    </location>
</feature>
<dbReference type="InterPro" id="IPR036875">
    <property type="entry name" value="Znf_CCHC_sf"/>
</dbReference>
<dbReference type="PRINTS" id="PR00193">
    <property type="entry name" value="MYOSINHEAVY"/>
</dbReference>
<protein>
    <submittedName>
        <fullName evidence="19">Uncharacterized protein</fullName>
    </submittedName>
</protein>
<dbReference type="InterPro" id="IPR001878">
    <property type="entry name" value="Znf_CCHC"/>
</dbReference>
<dbReference type="SUPFAM" id="SSF57756">
    <property type="entry name" value="Retrovirus zinc finger-like domains"/>
    <property type="match status" value="1"/>
</dbReference>
<keyword evidence="7 11" id="KW-0518">Myosin</keyword>
<organism evidence="19 20">
    <name type="scientific">Mikania micrantha</name>
    <name type="common">bitter vine</name>
    <dbReference type="NCBI Taxonomy" id="192012"/>
    <lineage>
        <taxon>Eukaryota</taxon>
        <taxon>Viridiplantae</taxon>
        <taxon>Streptophyta</taxon>
        <taxon>Embryophyta</taxon>
        <taxon>Tracheophyta</taxon>
        <taxon>Spermatophyta</taxon>
        <taxon>Magnoliopsida</taxon>
        <taxon>eudicotyledons</taxon>
        <taxon>Gunneridae</taxon>
        <taxon>Pentapetalae</taxon>
        <taxon>asterids</taxon>
        <taxon>campanulids</taxon>
        <taxon>Asterales</taxon>
        <taxon>Asteraceae</taxon>
        <taxon>Asteroideae</taxon>
        <taxon>Heliantheae alliance</taxon>
        <taxon>Eupatorieae</taxon>
        <taxon>Mikania</taxon>
    </lineage>
</organism>
<dbReference type="Pfam" id="PF02736">
    <property type="entry name" value="Myosin_N"/>
    <property type="match status" value="1"/>
</dbReference>
<feature type="compositionally biased region" description="Basic and acidic residues" evidence="13">
    <location>
        <begin position="2452"/>
        <end position="2462"/>
    </location>
</feature>
<evidence type="ECO:0000313" key="20">
    <source>
        <dbReference type="Proteomes" id="UP000326396"/>
    </source>
</evidence>
<keyword evidence="4 11" id="KW-0067">ATP-binding</keyword>
<evidence type="ECO:0000256" key="1">
    <source>
        <dbReference type="ARBA" id="ARBA00008049"/>
    </source>
</evidence>
<dbReference type="InterPro" id="IPR000048">
    <property type="entry name" value="IQ_motif_EF-hand-BS"/>
</dbReference>
<keyword evidence="8 11" id="KW-0505">Motor protein</keyword>
<evidence type="ECO:0000256" key="3">
    <source>
        <dbReference type="ARBA" id="ARBA00022741"/>
    </source>
</evidence>
<dbReference type="InterPro" id="IPR036018">
    <property type="entry name" value="MYSc_Myo11"/>
</dbReference>
<keyword evidence="9 11" id="KW-0009">Actin-binding</keyword>
<dbReference type="GO" id="GO:0007015">
    <property type="term" value="P:actin filament organization"/>
    <property type="evidence" value="ECO:0007669"/>
    <property type="project" value="InterPro"/>
</dbReference>
<keyword evidence="10" id="KW-0479">Metal-binding</keyword>
<evidence type="ECO:0000256" key="11">
    <source>
        <dbReference type="PROSITE-ProRule" id="PRU00782"/>
    </source>
</evidence>
<dbReference type="InterPro" id="IPR013103">
    <property type="entry name" value="RVT_2"/>
</dbReference>
<evidence type="ECO:0000259" key="14">
    <source>
        <dbReference type="PROSITE" id="PS50158"/>
    </source>
</evidence>
<dbReference type="Gene3D" id="4.10.60.10">
    <property type="entry name" value="Zinc finger, CCHC-type"/>
    <property type="match status" value="1"/>
</dbReference>
<dbReference type="Gene3D" id="3.30.70.1590">
    <property type="match status" value="1"/>
</dbReference>
<keyword evidence="3 11" id="KW-0547">Nucleotide-binding</keyword>
<feature type="compositionally biased region" description="Acidic residues" evidence="13">
    <location>
        <begin position="285"/>
        <end position="295"/>
    </location>
</feature>
<feature type="domain" description="Myosin N-terminal SH3-like" evidence="18">
    <location>
        <begin position="1385"/>
        <end position="1434"/>
    </location>
</feature>
<evidence type="ECO:0000259" key="16">
    <source>
        <dbReference type="PROSITE" id="PS51126"/>
    </source>
</evidence>
<feature type="region of interest" description="Actin-binding" evidence="11">
    <location>
        <begin position="1990"/>
        <end position="2012"/>
    </location>
</feature>
<dbReference type="SMART" id="SM01132">
    <property type="entry name" value="DIL"/>
    <property type="match status" value="1"/>
</dbReference>
<dbReference type="SMART" id="SM00242">
    <property type="entry name" value="MYSc"/>
    <property type="match status" value="1"/>
</dbReference>
<dbReference type="CDD" id="cd01384">
    <property type="entry name" value="MYSc_Myo11"/>
    <property type="match status" value="1"/>
</dbReference>
<evidence type="ECO:0000256" key="8">
    <source>
        <dbReference type="ARBA" id="ARBA00023175"/>
    </source>
</evidence>
<dbReference type="Pfam" id="PF01843">
    <property type="entry name" value="DIL"/>
    <property type="match status" value="1"/>
</dbReference>
<dbReference type="Pfam" id="PF00665">
    <property type="entry name" value="rve"/>
    <property type="match status" value="1"/>
</dbReference>